<reference evidence="2 3" key="1">
    <citation type="submission" date="2018-11" db="EMBL/GenBank/DDBJ databases">
        <authorList>
            <consortium name="Pathogen Informatics"/>
        </authorList>
    </citation>
    <scope>NUCLEOTIDE SEQUENCE [LARGE SCALE GENOMIC DNA]</scope>
</reference>
<feature type="non-terminal residue" evidence="2">
    <location>
        <position position="1"/>
    </location>
</feature>
<evidence type="ECO:0000313" key="2">
    <source>
        <dbReference type="EMBL" id="VDM73469.1"/>
    </source>
</evidence>
<keyword evidence="3" id="KW-1185">Reference proteome</keyword>
<evidence type="ECO:0000256" key="1">
    <source>
        <dbReference type="SAM" id="MobiDB-lite"/>
    </source>
</evidence>
<proteinExistence type="predicted"/>
<gene>
    <name evidence="2" type="ORF">SVUK_LOCUS8467</name>
</gene>
<protein>
    <submittedName>
        <fullName evidence="2">Uncharacterized protein</fullName>
    </submittedName>
</protein>
<organism evidence="2 3">
    <name type="scientific">Strongylus vulgaris</name>
    <name type="common">Blood worm</name>
    <dbReference type="NCBI Taxonomy" id="40348"/>
    <lineage>
        <taxon>Eukaryota</taxon>
        <taxon>Metazoa</taxon>
        <taxon>Ecdysozoa</taxon>
        <taxon>Nematoda</taxon>
        <taxon>Chromadorea</taxon>
        <taxon>Rhabditida</taxon>
        <taxon>Rhabditina</taxon>
        <taxon>Rhabditomorpha</taxon>
        <taxon>Strongyloidea</taxon>
        <taxon>Strongylidae</taxon>
        <taxon>Strongylus</taxon>
    </lineage>
</organism>
<dbReference type="Proteomes" id="UP000270094">
    <property type="component" value="Unassembled WGS sequence"/>
</dbReference>
<accession>A0A3P7J1H4</accession>
<dbReference type="AlphaFoldDB" id="A0A3P7J1H4"/>
<feature type="compositionally biased region" description="Polar residues" evidence="1">
    <location>
        <begin position="1"/>
        <end position="22"/>
    </location>
</feature>
<dbReference type="InterPro" id="IPR019015">
    <property type="entry name" value="HIRA_B_motif"/>
</dbReference>
<feature type="compositionally biased region" description="Polar residues" evidence="1">
    <location>
        <begin position="50"/>
        <end position="67"/>
    </location>
</feature>
<name>A0A3P7J1H4_STRVU</name>
<feature type="region of interest" description="Disordered" evidence="1">
    <location>
        <begin position="1"/>
        <end position="78"/>
    </location>
</feature>
<sequence>KSNTQNAASKVLTEQRQQQVEVRTSDGKRRIQPIFLGSTVDEEPTPAPAPSQTKAQSRPETSQTDEPMTSDADEGGGR</sequence>
<dbReference type="EMBL" id="UYYB01030885">
    <property type="protein sequence ID" value="VDM73469.1"/>
    <property type="molecule type" value="Genomic_DNA"/>
</dbReference>
<dbReference type="Pfam" id="PF09453">
    <property type="entry name" value="HIRA_B"/>
    <property type="match status" value="1"/>
</dbReference>
<evidence type="ECO:0000313" key="3">
    <source>
        <dbReference type="Proteomes" id="UP000270094"/>
    </source>
</evidence>